<protein>
    <submittedName>
        <fullName evidence="2">Uncharacterized protein</fullName>
    </submittedName>
</protein>
<dbReference type="AlphaFoldDB" id="A0A820HL26"/>
<feature type="compositionally biased region" description="Low complexity" evidence="1">
    <location>
        <begin position="23"/>
        <end position="40"/>
    </location>
</feature>
<dbReference type="EMBL" id="CAJOBG010013638">
    <property type="protein sequence ID" value="CAF4294983.1"/>
    <property type="molecule type" value="Genomic_DNA"/>
</dbReference>
<comment type="caution">
    <text evidence="2">The sequence shown here is derived from an EMBL/GenBank/DDBJ whole genome shotgun (WGS) entry which is preliminary data.</text>
</comment>
<gene>
    <name evidence="2" type="ORF">OVN521_LOCUS31074</name>
</gene>
<organism evidence="2 3">
    <name type="scientific">Rotaria magnacalcarata</name>
    <dbReference type="NCBI Taxonomy" id="392030"/>
    <lineage>
        <taxon>Eukaryota</taxon>
        <taxon>Metazoa</taxon>
        <taxon>Spiralia</taxon>
        <taxon>Gnathifera</taxon>
        <taxon>Rotifera</taxon>
        <taxon>Eurotatoria</taxon>
        <taxon>Bdelloidea</taxon>
        <taxon>Philodinida</taxon>
        <taxon>Philodinidae</taxon>
        <taxon>Rotaria</taxon>
    </lineage>
</organism>
<evidence type="ECO:0000256" key="1">
    <source>
        <dbReference type="SAM" id="MobiDB-lite"/>
    </source>
</evidence>
<keyword evidence="3" id="KW-1185">Reference proteome</keyword>
<dbReference type="Proteomes" id="UP000663866">
    <property type="component" value="Unassembled WGS sequence"/>
</dbReference>
<accession>A0A820HL26</accession>
<sequence>GRPPKSQLLLDSHQVLQATKRMNSSSSLSNNSSNNNNNNNFAPTMVPSSPTSFNFNAAFVDMLQQQQQHPH</sequence>
<reference evidence="2" key="1">
    <citation type="submission" date="2021-02" db="EMBL/GenBank/DDBJ databases">
        <authorList>
            <person name="Nowell W R."/>
        </authorList>
    </citation>
    <scope>NUCLEOTIDE SEQUENCE</scope>
</reference>
<evidence type="ECO:0000313" key="3">
    <source>
        <dbReference type="Proteomes" id="UP000663866"/>
    </source>
</evidence>
<proteinExistence type="predicted"/>
<feature type="region of interest" description="Disordered" evidence="1">
    <location>
        <begin position="20"/>
        <end position="53"/>
    </location>
</feature>
<feature type="non-terminal residue" evidence="2">
    <location>
        <position position="1"/>
    </location>
</feature>
<name>A0A820HL26_9BILA</name>
<evidence type="ECO:0000313" key="2">
    <source>
        <dbReference type="EMBL" id="CAF4294983.1"/>
    </source>
</evidence>